<dbReference type="AlphaFoldDB" id="A0AAW1P914"/>
<evidence type="ECO:0000256" key="2">
    <source>
        <dbReference type="ARBA" id="ARBA00023002"/>
    </source>
</evidence>
<dbReference type="PANTHER" id="PTHR24321">
    <property type="entry name" value="DEHYDROGENASES, SHORT CHAIN"/>
    <property type="match status" value="1"/>
</dbReference>
<dbReference type="InterPro" id="IPR020904">
    <property type="entry name" value="Sc_DH/Rdtase_CS"/>
</dbReference>
<evidence type="ECO:0000256" key="4">
    <source>
        <dbReference type="SAM" id="MobiDB-lite"/>
    </source>
</evidence>
<accession>A0AAW1P914</accession>
<dbReference type="NCBIfam" id="NF005559">
    <property type="entry name" value="PRK07231.1"/>
    <property type="match status" value="1"/>
</dbReference>
<dbReference type="PANTHER" id="PTHR24321:SF8">
    <property type="entry name" value="ESTRADIOL 17-BETA-DEHYDROGENASE 8-RELATED"/>
    <property type="match status" value="1"/>
</dbReference>
<keyword evidence="3" id="KW-0520">NAD</keyword>
<evidence type="ECO:0000313" key="6">
    <source>
        <dbReference type="EMBL" id="KAK9804284.1"/>
    </source>
</evidence>
<gene>
    <name evidence="6" type="ORF">WJX72_004770</name>
</gene>
<dbReference type="InterPro" id="IPR036291">
    <property type="entry name" value="NAD(P)-bd_dom_sf"/>
</dbReference>
<comment type="similarity">
    <text evidence="1">Belongs to the short-chain dehydrogenases/reductases (SDR) family.</text>
</comment>
<dbReference type="Proteomes" id="UP001489004">
    <property type="component" value="Unassembled WGS sequence"/>
</dbReference>
<evidence type="ECO:0000256" key="1">
    <source>
        <dbReference type="ARBA" id="ARBA00006484"/>
    </source>
</evidence>
<evidence type="ECO:0000259" key="5">
    <source>
        <dbReference type="SMART" id="SM00822"/>
    </source>
</evidence>
<feature type="domain" description="Ketoreductase" evidence="5">
    <location>
        <begin position="203"/>
        <end position="389"/>
    </location>
</feature>
<name>A0AAW1P914_9CHLO</name>
<dbReference type="PRINTS" id="PR00080">
    <property type="entry name" value="SDRFAMILY"/>
</dbReference>
<dbReference type="InterPro" id="IPR002347">
    <property type="entry name" value="SDR_fam"/>
</dbReference>
<dbReference type="InterPro" id="IPR057326">
    <property type="entry name" value="KR_dom"/>
</dbReference>
<dbReference type="GO" id="GO:0016491">
    <property type="term" value="F:oxidoreductase activity"/>
    <property type="evidence" value="ECO:0007669"/>
    <property type="project" value="UniProtKB-KW"/>
</dbReference>
<dbReference type="Pfam" id="PF13561">
    <property type="entry name" value="adh_short_C2"/>
    <property type="match status" value="1"/>
</dbReference>
<evidence type="ECO:0000256" key="3">
    <source>
        <dbReference type="ARBA" id="ARBA00023027"/>
    </source>
</evidence>
<dbReference type="PROSITE" id="PS00061">
    <property type="entry name" value="ADH_SHORT"/>
    <property type="match status" value="1"/>
</dbReference>
<dbReference type="CDD" id="cd05233">
    <property type="entry name" value="SDR_c"/>
    <property type="match status" value="1"/>
</dbReference>
<sequence length="464" mass="48893">MDTNTPLGQPDLTDLPRPPSAGLPDQQYGAEAQPMQDTPSGSANQGSERKKGPYFEFAKKKWETDDTFRLPDGTFWPEVTEGQQGVDHGVVICKLCQRHGKSNNFAGDGYRKGKRSALVDHHTKNREHKQLMADMAAGVEQPLPEALLTGGADGSLGYQKGKRSALMDHQTKNRDHKALVTEMEGGLKRVLLVAGVSQRLLGKVAIVTGGAKGIGYACASCLGHEGCKVVIADIDEEGAQKAAEQLAAEGLQAVMGCRCDVTSSASVAQLIAWTVQQWHGIDILVANAGIVKGADFLEMSEEDFSAVIDVNLKGVFLTGQAVAKQMVGQNHAVPGRGGAIINMSSVNAVMAIPTIAGYNASKGGVNNLTRCMALSLAPHNIRVNAIGPGSIMTEVLQAVAADKAAMHRVLSRTPMGRVGDPLEIGQIAAFLASDAASYITGQVLYADGGRMALNYTVPVPGSAE</sequence>
<keyword evidence="7" id="KW-1185">Reference proteome</keyword>
<comment type="caution">
    <text evidence="6">The sequence shown here is derived from an EMBL/GenBank/DDBJ whole genome shotgun (WGS) entry which is preliminary data.</text>
</comment>
<dbReference type="SMART" id="SM00822">
    <property type="entry name" value="PKS_KR"/>
    <property type="match status" value="1"/>
</dbReference>
<reference evidence="6 7" key="1">
    <citation type="journal article" date="2024" name="Nat. Commun.">
        <title>Phylogenomics reveals the evolutionary origins of lichenization in chlorophyte algae.</title>
        <authorList>
            <person name="Puginier C."/>
            <person name="Libourel C."/>
            <person name="Otte J."/>
            <person name="Skaloud P."/>
            <person name="Haon M."/>
            <person name="Grisel S."/>
            <person name="Petersen M."/>
            <person name="Berrin J.G."/>
            <person name="Delaux P.M."/>
            <person name="Dal Grande F."/>
            <person name="Keller J."/>
        </authorList>
    </citation>
    <scope>NUCLEOTIDE SEQUENCE [LARGE SCALE GENOMIC DNA]</scope>
    <source>
        <strain evidence="6 7">SAG 2043</strain>
    </source>
</reference>
<protein>
    <recommendedName>
        <fullName evidence="5">Ketoreductase domain-containing protein</fullName>
    </recommendedName>
</protein>
<feature type="region of interest" description="Disordered" evidence="4">
    <location>
        <begin position="1"/>
        <end position="50"/>
    </location>
</feature>
<evidence type="ECO:0000313" key="7">
    <source>
        <dbReference type="Proteomes" id="UP001489004"/>
    </source>
</evidence>
<dbReference type="FunFam" id="3.40.50.720:FF:000084">
    <property type="entry name" value="Short-chain dehydrogenase reductase"/>
    <property type="match status" value="1"/>
</dbReference>
<dbReference type="EMBL" id="JALJOR010000018">
    <property type="protein sequence ID" value="KAK9804284.1"/>
    <property type="molecule type" value="Genomic_DNA"/>
</dbReference>
<feature type="compositionally biased region" description="Polar residues" evidence="4">
    <location>
        <begin position="35"/>
        <end position="46"/>
    </location>
</feature>
<dbReference type="SUPFAM" id="SSF51735">
    <property type="entry name" value="NAD(P)-binding Rossmann-fold domains"/>
    <property type="match status" value="1"/>
</dbReference>
<organism evidence="6 7">
    <name type="scientific">[Myrmecia] bisecta</name>
    <dbReference type="NCBI Taxonomy" id="41462"/>
    <lineage>
        <taxon>Eukaryota</taxon>
        <taxon>Viridiplantae</taxon>
        <taxon>Chlorophyta</taxon>
        <taxon>core chlorophytes</taxon>
        <taxon>Trebouxiophyceae</taxon>
        <taxon>Trebouxiales</taxon>
        <taxon>Trebouxiaceae</taxon>
        <taxon>Myrmecia</taxon>
    </lineage>
</organism>
<proteinExistence type="inferred from homology"/>
<dbReference type="Gene3D" id="3.40.50.720">
    <property type="entry name" value="NAD(P)-binding Rossmann-like Domain"/>
    <property type="match status" value="1"/>
</dbReference>
<dbReference type="PRINTS" id="PR00081">
    <property type="entry name" value="GDHRDH"/>
</dbReference>
<keyword evidence="2" id="KW-0560">Oxidoreductase</keyword>